<dbReference type="EMBL" id="JACRSZ010000004">
    <property type="protein sequence ID" value="MBC8572580.1"/>
    <property type="molecule type" value="Genomic_DNA"/>
</dbReference>
<sequence length="271" mass="31814">MFGYILANMEQLSPEDRYRYQSYYCGLCRALGNRRNPLCRMTLSYDITFLALFLSAVYDAPESLHSQKCRVHPLKKQEYLKSEILDYAANMNIYLAYYNMLDDWNDDKNLLSLGEARLFEKECKKVEQNFPRQCRVIREKLDELSRIEKANVLIPDIPANCFGDLMGELFVPFEDSLDERLRAFGKALGKYIYILDACMDLKKDLKKQSYNPLVICQKKEFDDILHMLMSDVVSSYQALNFQKDRAIIENILFSGVLIKYELYKKRGVKKK</sequence>
<keyword evidence="2" id="KW-1185">Reference proteome</keyword>
<evidence type="ECO:0000313" key="1">
    <source>
        <dbReference type="EMBL" id="MBC8572580.1"/>
    </source>
</evidence>
<accession>A0ABR7N853</accession>
<dbReference type="RefSeq" id="WP_249307614.1">
    <property type="nucleotide sequence ID" value="NZ_JACRSZ010000004.1"/>
</dbReference>
<protein>
    <submittedName>
        <fullName evidence="1">Uncharacterized protein</fullName>
    </submittedName>
</protein>
<proteinExistence type="predicted"/>
<dbReference type="Pfam" id="PF18937">
    <property type="entry name" value="DUF5685"/>
    <property type="match status" value="1"/>
</dbReference>
<organism evidence="1 2">
    <name type="scientific">Jingyaoa shaoxingensis</name>
    <dbReference type="NCBI Taxonomy" id="2763671"/>
    <lineage>
        <taxon>Bacteria</taxon>
        <taxon>Bacillati</taxon>
        <taxon>Bacillota</taxon>
        <taxon>Clostridia</taxon>
        <taxon>Lachnospirales</taxon>
        <taxon>Lachnospiraceae</taxon>
        <taxon>Jingyaoa</taxon>
    </lineage>
</organism>
<dbReference type="InterPro" id="IPR043740">
    <property type="entry name" value="DUF5685"/>
</dbReference>
<reference evidence="1 2" key="1">
    <citation type="submission" date="2020-08" db="EMBL/GenBank/DDBJ databases">
        <title>Genome public.</title>
        <authorList>
            <person name="Liu C."/>
            <person name="Sun Q."/>
        </authorList>
    </citation>
    <scope>NUCLEOTIDE SEQUENCE [LARGE SCALE GENOMIC DNA]</scope>
    <source>
        <strain evidence="1 2">NSJ-46</strain>
    </source>
</reference>
<dbReference type="Proteomes" id="UP000657421">
    <property type="component" value="Unassembled WGS sequence"/>
</dbReference>
<name>A0ABR7N853_9FIRM</name>
<gene>
    <name evidence="1" type="ORF">H8716_05690</name>
</gene>
<comment type="caution">
    <text evidence="1">The sequence shown here is derived from an EMBL/GenBank/DDBJ whole genome shotgun (WGS) entry which is preliminary data.</text>
</comment>
<evidence type="ECO:0000313" key="2">
    <source>
        <dbReference type="Proteomes" id="UP000657421"/>
    </source>
</evidence>